<dbReference type="PANTHER" id="PTHR43877">
    <property type="entry name" value="AMINOALKYLPHOSPHONATE N-ACETYLTRANSFERASE-RELATED-RELATED"/>
    <property type="match status" value="1"/>
</dbReference>
<comment type="caution">
    <text evidence="4">The sequence shown here is derived from an EMBL/GenBank/DDBJ whole genome shotgun (WGS) entry which is preliminary data.</text>
</comment>
<protein>
    <submittedName>
        <fullName evidence="4">N-acetyltransferase GCN5</fullName>
    </submittedName>
</protein>
<organism evidence="4 5">
    <name type="scientific">Natrialba hulunbeirensis JCM 10989</name>
    <dbReference type="NCBI Taxonomy" id="1227493"/>
    <lineage>
        <taxon>Archaea</taxon>
        <taxon>Methanobacteriati</taxon>
        <taxon>Methanobacteriota</taxon>
        <taxon>Stenosarchaea group</taxon>
        <taxon>Halobacteria</taxon>
        <taxon>Halobacteriales</taxon>
        <taxon>Natrialbaceae</taxon>
        <taxon>Natrialba</taxon>
    </lineage>
</organism>
<keyword evidence="2" id="KW-0012">Acyltransferase</keyword>
<evidence type="ECO:0000313" key="4">
    <source>
        <dbReference type="EMBL" id="ELY87811.1"/>
    </source>
</evidence>
<dbReference type="InterPro" id="IPR000182">
    <property type="entry name" value="GNAT_dom"/>
</dbReference>
<dbReference type="STRING" id="1227493.C483_17978"/>
<name>L9ZP24_9EURY</name>
<dbReference type="RefSeq" id="WP_006654727.1">
    <property type="nucleotide sequence ID" value="NZ_AOIM01000041.1"/>
</dbReference>
<dbReference type="AlphaFoldDB" id="L9ZP24"/>
<dbReference type="PANTHER" id="PTHR43877:SF2">
    <property type="entry name" value="AMINOALKYLPHOSPHONATE N-ACETYLTRANSFERASE-RELATED"/>
    <property type="match status" value="1"/>
</dbReference>
<reference evidence="4 5" key="1">
    <citation type="journal article" date="2014" name="PLoS Genet.">
        <title>Phylogenetically driven sequencing of extremely halophilic archaea reveals strategies for static and dynamic osmo-response.</title>
        <authorList>
            <person name="Becker E.A."/>
            <person name="Seitzer P.M."/>
            <person name="Tritt A."/>
            <person name="Larsen D."/>
            <person name="Krusor M."/>
            <person name="Yao A.I."/>
            <person name="Wu D."/>
            <person name="Madern D."/>
            <person name="Eisen J.A."/>
            <person name="Darling A.E."/>
            <person name="Facciotti M.T."/>
        </authorList>
    </citation>
    <scope>NUCLEOTIDE SEQUENCE [LARGE SCALE GENOMIC DNA]</scope>
    <source>
        <strain evidence="4 5">JCM 10989</strain>
    </source>
</reference>
<dbReference type="Gene3D" id="3.40.630.30">
    <property type="match status" value="1"/>
</dbReference>
<evidence type="ECO:0000313" key="5">
    <source>
        <dbReference type="Proteomes" id="UP000011519"/>
    </source>
</evidence>
<keyword evidence="1 4" id="KW-0808">Transferase</keyword>
<sequence length="157" mass="18241">MTPEFVEASAADLDDLVSRWYALATAMEAHDELNELEYTALDDVPDDGFRAHFDDESITDYLIVHEDTTIGFVTLREGAHPSRRYSQYLRIVNLAIDEAHRNQGHGSRVVERVRELARERGCDHLKVSCEWHNEDARRFYREAGFRQKQVDYAEPLE</sequence>
<proteinExistence type="predicted"/>
<dbReference type="EMBL" id="AOIM01000041">
    <property type="protein sequence ID" value="ELY87811.1"/>
    <property type="molecule type" value="Genomic_DNA"/>
</dbReference>
<feature type="domain" description="N-acetyltransferase" evidence="3">
    <location>
        <begin position="21"/>
        <end position="157"/>
    </location>
</feature>
<gene>
    <name evidence="4" type="ORF">C483_17978</name>
</gene>
<dbReference type="InterPro" id="IPR050832">
    <property type="entry name" value="Bact_Acetyltransf"/>
</dbReference>
<dbReference type="SUPFAM" id="SSF55729">
    <property type="entry name" value="Acyl-CoA N-acyltransferases (Nat)"/>
    <property type="match status" value="1"/>
</dbReference>
<dbReference type="Pfam" id="PF00583">
    <property type="entry name" value="Acetyltransf_1"/>
    <property type="match status" value="1"/>
</dbReference>
<dbReference type="OrthoDB" id="125295at2157"/>
<dbReference type="InterPro" id="IPR016181">
    <property type="entry name" value="Acyl_CoA_acyltransferase"/>
</dbReference>
<keyword evidence="5" id="KW-1185">Reference proteome</keyword>
<dbReference type="PATRIC" id="fig|1227493.4.peg.3616"/>
<dbReference type="GO" id="GO:0016747">
    <property type="term" value="F:acyltransferase activity, transferring groups other than amino-acyl groups"/>
    <property type="evidence" value="ECO:0007669"/>
    <property type="project" value="InterPro"/>
</dbReference>
<evidence type="ECO:0000256" key="1">
    <source>
        <dbReference type="ARBA" id="ARBA00022679"/>
    </source>
</evidence>
<dbReference type="Proteomes" id="UP000011519">
    <property type="component" value="Unassembled WGS sequence"/>
</dbReference>
<evidence type="ECO:0000259" key="3">
    <source>
        <dbReference type="PROSITE" id="PS51186"/>
    </source>
</evidence>
<accession>L9ZP24</accession>
<dbReference type="PROSITE" id="PS51186">
    <property type="entry name" value="GNAT"/>
    <property type="match status" value="1"/>
</dbReference>
<evidence type="ECO:0000256" key="2">
    <source>
        <dbReference type="ARBA" id="ARBA00023315"/>
    </source>
</evidence>
<dbReference type="CDD" id="cd04301">
    <property type="entry name" value="NAT_SF"/>
    <property type="match status" value="1"/>
</dbReference>